<feature type="transmembrane region" description="Helical" evidence="5">
    <location>
        <begin position="24"/>
        <end position="41"/>
    </location>
</feature>
<dbReference type="GO" id="GO:0016020">
    <property type="term" value="C:membrane"/>
    <property type="evidence" value="ECO:0007669"/>
    <property type="project" value="UniProtKB-SubCell"/>
</dbReference>
<evidence type="ECO:0000256" key="1">
    <source>
        <dbReference type="ARBA" id="ARBA00004141"/>
    </source>
</evidence>
<feature type="transmembrane region" description="Helical" evidence="5">
    <location>
        <begin position="69"/>
        <end position="90"/>
    </location>
</feature>
<evidence type="ECO:0000313" key="8">
    <source>
        <dbReference type="Proteomes" id="UP000179807"/>
    </source>
</evidence>
<feature type="transmembrane region" description="Helical" evidence="5">
    <location>
        <begin position="139"/>
        <end position="158"/>
    </location>
</feature>
<dbReference type="InterPro" id="IPR050549">
    <property type="entry name" value="MFS_Trehalose_Transporter"/>
</dbReference>
<evidence type="ECO:0000256" key="5">
    <source>
        <dbReference type="SAM" id="Phobius"/>
    </source>
</evidence>
<dbReference type="VEuPathDB" id="TrichDB:TRFO_41367"/>
<feature type="transmembrane region" description="Helical" evidence="5">
    <location>
        <begin position="164"/>
        <end position="189"/>
    </location>
</feature>
<keyword evidence="8" id="KW-1185">Reference proteome</keyword>
<dbReference type="RefSeq" id="XP_068370139.1">
    <property type="nucleotide sequence ID" value="XM_068513730.1"/>
</dbReference>
<sequence length="272" mass="31380">MKISYDPIQKIFKNFILLFKKHMFSYYSNLLKIFEILRILFKKRKRIQRAHSECCYIHISPWMLGKRDITSLLIIFISSLCFGINTVYGASVTTSIKNIYPNLAKYEKEWSWFNNGARLSAGLGSFCFTPIIKWFGRRLSISIFGFINGIFFLLILAAGDEMMIYLLIVRIFHGLIWGVMSVLSLVYLFEMAPSNSYGFVGCMHQFFNVCGIVLVYLLSAFVDFQILSIINAVISFIFSGLIWITRDSPVSIRDKKIEKQKSLNTKSKSPPI</sequence>
<proteinExistence type="predicted"/>
<feature type="transmembrane region" description="Helical" evidence="5">
    <location>
        <begin position="224"/>
        <end position="245"/>
    </location>
</feature>
<dbReference type="InterPro" id="IPR005828">
    <property type="entry name" value="MFS_sugar_transport-like"/>
</dbReference>
<dbReference type="Gene3D" id="1.20.1250.20">
    <property type="entry name" value="MFS general substrate transporter like domains"/>
    <property type="match status" value="1"/>
</dbReference>
<dbReference type="AlphaFoldDB" id="A0A1J4L0P2"/>
<dbReference type="OrthoDB" id="6339427at2759"/>
<evidence type="ECO:0000313" key="7">
    <source>
        <dbReference type="EMBL" id="OHT17003.1"/>
    </source>
</evidence>
<reference evidence="7" key="1">
    <citation type="submission" date="2016-10" db="EMBL/GenBank/DDBJ databases">
        <authorList>
            <person name="Benchimol M."/>
            <person name="Almeida L.G."/>
            <person name="Vasconcelos A.T."/>
            <person name="Perreira-Neves A."/>
            <person name="Rosa I.A."/>
            <person name="Tasca T."/>
            <person name="Bogo M.R."/>
            <person name="de Souza W."/>
        </authorList>
    </citation>
    <scope>NUCLEOTIDE SEQUENCE [LARGE SCALE GENOMIC DNA]</scope>
    <source>
        <strain evidence="7">K</strain>
    </source>
</reference>
<keyword evidence="4 5" id="KW-0472">Membrane</keyword>
<organism evidence="7 8">
    <name type="scientific">Tritrichomonas foetus</name>
    <dbReference type="NCBI Taxonomy" id="1144522"/>
    <lineage>
        <taxon>Eukaryota</taxon>
        <taxon>Metamonada</taxon>
        <taxon>Parabasalia</taxon>
        <taxon>Tritrichomonadida</taxon>
        <taxon>Tritrichomonadidae</taxon>
        <taxon>Tritrichomonas</taxon>
    </lineage>
</organism>
<gene>
    <name evidence="7" type="ORF">TRFO_41367</name>
</gene>
<feature type="domain" description="Major facilitator superfamily (MFS) profile" evidence="6">
    <location>
        <begin position="71"/>
        <end position="272"/>
    </location>
</feature>
<comment type="subcellular location">
    <subcellularLocation>
        <location evidence="1">Membrane</location>
        <topology evidence="1">Multi-pass membrane protein</topology>
    </subcellularLocation>
</comment>
<dbReference type="SUPFAM" id="SSF103473">
    <property type="entry name" value="MFS general substrate transporter"/>
    <property type="match status" value="1"/>
</dbReference>
<dbReference type="Proteomes" id="UP000179807">
    <property type="component" value="Unassembled WGS sequence"/>
</dbReference>
<evidence type="ECO:0000256" key="3">
    <source>
        <dbReference type="ARBA" id="ARBA00022989"/>
    </source>
</evidence>
<evidence type="ECO:0000256" key="4">
    <source>
        <dbReference type="ARBA" id="ARBA00023136"/>
    </source>
</evidence>
<feature type="transmembrane region" description="Helical" evidence="5">
    <location>
        <begin position="110"/>
        <end position="132"/>
    </location>
</feature>
<keyword evidence="3 5" id="KW-1133">Transmembrane helix</keyword>
<evidence type="ECO:0000256" key="2">
    <source>
        <dbReference type="ARBA" id="ARBA00022692"/>
    </source>
</evidence>
<name>A0A1J4L0P2_9EUKA</name>
<comment type="caution">
    <text evidence="7">The sequence shown here is derived from an EMBL/GenBank/DDBJ whole genome shotgun (WGS) entry which is preliminary data.</text>
</comment>
<dbReference type="EMBL" id="MLAK01000047">
    <property type="protein sequence ID" value="OHT17003.1"/>
    <property type="molecule type" value="Genomic_DNA"/>
</dbReference>
<dbReference type="GO" id="GO:0022857">
    <property type="term" value="F:transmembrane transporter activity"/>
    <property type="evidence" value="ECO:0007669"/>
    <property type="project" value="InterPro"/>
</dbReference>
<feature type="transmembrane region" description="Helical" evidence="5">
    <location>
        <begin position="196"/>
        <end position="218"/>
    </location>
</feature>
<dbReference type="PROSITE" id="PS50850">
    <property type="entry name" value="MFS"/>
    <property type="match status" value="1"/>
</dbReference>
<dbReference type="PANTHER" id="PTHR48021:SF1">
    <property type="entry name" value="GH07001P-RELATED"/>
    <property type="match status" value="1"/>
</dbReference>
<dbReference type="Pfam" id="PF00083">
    <property type="entry name" value="Sugar_tr"/>
    <property type="match status" value="1"/>
</dbReference>
<dbReference type="PANTHER" id="PTHR48021">
    <property type="match status" value="1"/>
</dbReference>
<protein>
    <recommendedName>
        <fullName evidence="6">Major facilitator superfamily (MFS) profile domain-containing protein</fullName>
    </recommendedName>
</protein>
<dbReference type="GeneID" id="94848434"/>
<evidence type="ECO:0000259" key="6">
    <source>
        <dbReference type="PROSITE" id="PS50850"/>
    </source>
</evidence>
<accession>A0A1J4L0P2</accession>
<dbReference type="InterPro" id="IPR036259">
    <property type="entry name" value="MFS_trans_sf"/>
</dbReference>
<keyword evidence="2 5" id="KW-0812">Transmembrane</keyword>
<dbReference type="InterPro" id="IPR020846">
    <property type="entry name" value="MFS_dom"/>
</dbReference>